<feature type="compositionally biased region" description="Low complexity" evidence="1">
    <location>
        <begin position="87"/>
        <end position="100"/>
    </location>
</feature>
<protein>
    <submittedName>
        <fullName evidence="2">Uncharacterized protein</fullName>
    </submittedName>
</protein>
<dbReference type="Proteomes" id="UP000327013">
    <property type="component" value="Chromosome 6"/>
</dbReference>
<evidence type="ECO:0000313" key="3">
    <source>
        <dbReference type="Proteomes" id="UP000327013"/>
    </source>
</evidence>
<keyword evidence="3" id="KW-1185">Reference proteome</keyword>
<evidence type="ECO:0000313" key="2">
    <source>
        <dbReference type="EMBL" id="KAE8075955.1"/>
    </source>
</evidence>
<name>A0A5N6RA79_9ROSI</name>
<reference evidence="2 3" key="1">
    <citation type="submission" date="2019-06" db="EMBL/GenBank/DDBJ databases">
        <title>A chromosomal-level reference genome of Carpinus fangiana (Coryloideae, Betulaceae).</title>
        <authorList>
            <person name="Yang X."/>
            <person name="Wang Z."/>
            <person name="Zhang L."/>
            <person name="Hao G."/>
            <person name="Liu J."/>
            <person name="Yang Y."/>
        </authorList>
    </citation>
    <scope>NUCLEOTIDE SEQUENCE [LARGE SCALE GENOMIC DNA]</scope>
    <source>
        <strain evidence="2">Cfa_2016G</strain>
        <tissue evidence="2">Leaf</tissue>
    </source>
</reference>
<evidence type="ECO:0000256" key="1">
    <source>
        <dbReference type="SAM" id="MobiDB-lite"/>
    </source>
</evidence>
<feature type="region of interest" description="Disordered" evidence="1">
    <location>
        <begin position="42"/>
        <end position="103"/>
    </location>
</feature>
<dbReference type="EMBL" id="CM017326">
    <property type="protein sequence ID" value="KAE8075955.1"/>
    <property type="molecule type" value="Genomic_DNA"/>
</dbReference>
<dbReference type="AlphaFoldDB" id="A0A5N6RA79"/>
<organism evidence="2 3">
    <name type="scientific">Carpinus fangiana</name>
    <dbReference type="NCBI Taxonomy" id="176857"/>
    <lineage>
        <taxon>Eukaryota</taxon>
        <taxon>Viridiplantae</taxon>
        <taxon>Streptophyta</taxon>
        <taxon>Embryophyta</taxon>
        <taxon>Tracheophyta</taxon>
        <taxon>Spermatophyta</taxon>
        <taxon>Magnoliopsida</taxon>
        <taxon>eudicotyledons</taxon>
        <taxon>Gunneridae</taxon>
        <taxon>Pentapetalae</taxon>
        <taxon>rosids</taxon>
        <taxon>fabids</taxon>
        <taxon>Fagales</taxon>
        <taxon>Betulaceae</taxon>
        <taxon>Carpinus</taxon>
    </lineage>
</organism>
<sequence>MREFELRAPPNSNGPIHVSALESSYKILPIVFFLNFSNSPYNATGHRSRPRKSTIGAGNPEALTGKQDAARTTSAKDGIFPPNEGLAPESSSPDDFSASSTVDTNQAAQWYRKGIRFEWKAFQGQDELKNMIMYDGSSRLR</sequence>
<proteinExistence type="predicted"/>
<accession>A0A5N6RA79</accession>
<gene>
    <name evidence="2" type="ORF">FH972_014634</name>
</gene>